<organism evidence="1">
    <name type="scientific">uncultured marine thaumarchaeote AD1000_02_C08</name>
    <dbReference type="NCBI Taxonomy" id="1455880"/>
    <lineage>
        <taxon>Archaea</taxon>
        <taxon>Nitrososphaerota</taxon>
        <taxon>environmental samples</taxon>
    </lineage>
</organism>
<sequence length="453" mass="52531">MENQWFSAILGKWYSYNIPEGYGNQNGLYRNMSSSHLEFFIECVDKIHPSHKKINFFELCLYVENQAIKQNRYDCGNLIRHLGSMRMKQGRTKTEKQLLKALRGENSIVDGYERSGNSSTWKEEYSRNAWLTPLYQCWYSLNKDNSKPEIGVENRLVINQEVIDEFEKNADKYVLVDIDLSKPRERKYWCVWWSDKEVDREKVNEWLKENANDGDWLLWGEGSGGSMRFQVIESVDDGINEFSLELKGIPGKRSSFWHYDRIPKGSKNAGRYNVEDYKWMGEIEGVPREYVGVGEVEQKNFFRTLKPIALDGVNFFLSSYSIDKGGNQWEKARSNNAVGFNTSKPKTKKIFDETDPEYDKNYTPKPKDVLLFRRSGAGKEGGLSDIFTIKDVSYDSTKIDKIKIKNRRGAPWMWLSMVKTNVLICTNRAGVCMRGLMKRLCGLVLFIGGMETN</sequence>
<proteinExistence type="predicted"/>
<evidence type="ECO:0000313" key="1">
    <source>
        <dbReference type="EMBL" id="AIE90311.1"/>
    </source>
</evidence>
<name>A0A075FLA3_9ARCH</name>
<protein>
    <submittedName>
        <fullName evidence="1">Uncharacterized protein</fullName>
    </submittedName>
</protein>
<reference evidence="1" key="1">
    <citation type="journal article" date="2014" name="Genome Biol. Evol.">
        <title>Pangenome evidence for extensive interdomain horizontal transfer affecting lineage core and shell genes in uncultured planktonic thaumarchaeota and euryarchaeota.</title>
        <authorList>
            <person name="Deschamps P."/>
            <person name="Zivanovic Y."/>
            <person name="Moreira D."/>
            <person name="Rodriguez-Valera F."/>
            <person name="Lopez-Garcia P."/>
        </authorList>
    </citation>
    <scope>NUCLEOTIDE SEQUENCE</scope>
</reference>
<accession>A0A075FLA3</accession>
<dbReference type="AlphaFoldDB" id="A0A075FLA3"/>
<dbReference type="EMBL" id="KF900305">
    <property type="protein sequence ID" value="AIE90311.1"/>
    <property type="molecule type" value="Genomic_DNA"/>
</dbReference>